<evidence type="ECO:0000313" key="3">
    <source>
        <dbReference type="Proteomes" id="UP000695562"/>
    </source>
</evidence>
<accession>A0A8J4PQS5</accession>
<proteinExistence type="predicted"/>
<dbReference type="PANTHER" id="PTHR32134:SF92">
    <property type="entry name" value="FNIP REPEAT-CONTAINING PROTEIN"/>
    <property type="match status" value="1"/>
</dbReference>
<keyword evidence="1" id="KW-0677">Repeat</keyword>
<name>A0A8J4PQS5_9MYCE</name>
<dbReference type="InterPro" id="IPR008615">
    <property type="entry name" value="FNIP"/>
</dbReference>
<keyword evidence="3" id="KW-1185">Reference proteome</keyword>
<sequence length="533" mass="60532">MKNSNNNNNNNNHNNLFFYIWKSKYIKVKILNEIMRDRNINCTLGYIQENHKYLNILDIYKYNIGIQVKVQIENIEEYKEFPLKNLINCLDFECNQYTSICSKEQQLDILENHLPKYIRSLKGVNELLIHQGSLYDTSIETLNVSSIKKKIQVNSLPKNLNTLKVGFYNGTFGKETLPSSLKKIEWCSGINLDNLNKSFHLDKVESKLLMTSVFFPNISKVNNILVTSLNIQSYSIAKYPLKANIFKPSLRELGINILKASPDSTLCCGVFPSGLVKLTLNYSQCQLKPEYFPCTLTYLELKSYNTLLLPFILPKSLKHLILPRYDQPLLVNSIPPFLEQLRLDLFSQTLDAGVLPNSLTALSLLSKPTLKKDSIPCTVKTLDLNMEVMESVSEDMESFLPCSIKTLNLNVKVKATNNLLCLSKLPKSVKSLSIKSIATLDTIGLQLPSSIASLTLHYPSTKILFSPNSLFFPVNLKKLTVSSFIADYLALNSTLMPSTIEYLNINGESKFKPFPIPKHLKIFILNNTFQSLK</sequence>
<evidence type="ECO:0008006" key="4">
    <source>
        <dbReference type="Google" id="ProtNLM"/>
    </source>
</evidence>
<dbReference type="AlphaFoldDB" id="A0A8J4PQS5"/>
<dbReference type="Pfam" id="PF05725">
    <property type="entry name" value="FNIP"/>
    <property type="match status" value="2"/>
</dbReference>
<dbReference type="OrthoDB" id="7600006at2759"/>
<dbReference type="Proteomes" id="UP000695562">
    <property type="component" value="Unassembled WGS sequence"/>
</dbReference>
<dbReference type="InterPro" id="IPR051251">
    <property type="entry name" value="STK_FNIP-Repeat"/>
</dbReference>
<reference evidence="2" key="1">
    <citation type="submission" date="2020-01" db="EMBL/GenBank/DDBJ databases">
        <title>Development of genomics and gene disruption for Polysphondylium violaceum indicates a role for the polyketide synthase stlB in stalk morphogenesis.</title>
        <authorList>
            <person name="Narita B."/>
            <person name="Kawabe Y."/>
            <person name="Kin K."/>
            <person name="Saito T."/>
            <person name="Gibbs R."/>
            <person name="Kuspa A."/>
            <person name="Muzny D."/>
            <person name="Queller D."/>
            <person name="Richards S."/>
            <person name="Strassman J."/>
            <person name="Sucgang R."/>
            <person name="Worley K."/>
            <person name="Schaap P."/>
        </authorList>
    </citation>
    <scope>NUCLEOTIDE SEQUENCE</scope>
    <source>
        <strain evidence="2">QSvi11</strain>
    </source>
</reference>
<evidence type="ECO:0000256" key="1">
    <source>
        <dbReference type="ARBA" id="ARBA00022737"/>
    </source>
</evidence>
<organism evidence="2 3">
    <name type="scientific">Polysphondylium violaceum</name>
    <dbReference type="NCBI Taxonomy" id="133409"/>
    <lineage>
        <taxon>Eukaryota</taxon>
        <taxon>Amoebozoa</taxon>
        <taxon>Evosea</taxon>
        <taxon>Eumycetozoa</taxon>
        <taxon>Dictyostelia</taxon>
        <taxon>Dictyosteliales</taxon>
        <taxon>Dictyosteliaceae</taxon>
        <taxon>Polysphondylium</taxon>
    </lineage>
</organism>
<gene>
    <name evidence="2" type="ORF">CYY_007549</name>
</gene>
<comment type="caution">
    <text evidence="2">The sequence shown here is derived from an EMBL/GenBank/DDBJ whole genome shotgun (WGS) entry which is preliminary data.</text>
</comment>
<dbReference type="EMBL" id="AJWJ01000410">
    <property type="protein sequence ID" value="KAF2071120.1"/>
    <property type="molecule type" value="Genomic_DNA"/>
</dbReference>
<dbReference type="PANTHER" id="PTHR32134">
    <property type="entry name" value="FNIP REPEAT-CONTAINING PROTEIN"/>
    <property type="match status" value="1"/>
</dbReference>
<evidence type="ECO:0000313" key="2">
    <source>
        <dbReference type="EMBL" id="KAF2071120.1"/>
    </source>
</evidence>
<protein>
    <recommendedName>
        <fullName evidence="4">FNIP repeat-containing protein</fullName>
    </recommendedName>
</protein>